<evidence type="ECO:0000256" key="3">
    <source>
        <dbReference type="ARBA" id="ARBA00022884"/>
    </source>
</evidence>
<dbReference type="InterPro" id="IPR003751">
    <property type="entry name" value="CsrA"/>
</dbReference>
<dbReference type="NCBIfam" id="TIGR00202">
    <property type="entry name" value="csrA"/>
    <property type="match status" value="1"/>
</dbReference>
<keyword evidence="3 4" id="KW-0694">RNA-binding</keyword>
<dbReference type="HAMAP" id="MF_00167">
    <property type="entry name" value="CsrA"/>
    <property type="match status" value="1"/>
</dbReference>
<comment type="subunit">
    <text evidence="4">Homodimer; the beta-strands of each monomer intercalate to form a hydrophobic core, while the alpha-helices form wings that extend away from the core.</text>
</comment>
<dbReference type="SUPFAM" id="SSF117130">
    <property type="entry name" value="CsrA-like"/>
    <property type="match status" value="1"/>
</dbReference>
<comment type="subcellular location">
    <subcellularLocation>
        <location evidence="4">Cytoplasm</location>
    </subcellularLocation>
</comment>
<keyword evidence="4" id="KW-0678">Repressor</keyword>
<organism evidence="5 6">
    <name type="scientific">Nitrospina watsonii</name>
    <dbReference type="NCBI Taxonomy" id="1323948"/>
    <lineage>
        <taxon>Bacteria</taxon>
        <taxon>Pseudomonadati</taxon>
        <taxon>Nitrospinota/Tectimicrobiota group</taxon>
        <taxon>Nitrospinota</taxon>
        <taxon>Nitrospinia</taxon>
        <taxon>Nitrospinales</taxon>
        <taxon>Nitrospinaceae</taxon>
        <taxon>Nitrospina</taxon>
    </lineage>
</organism>
<comment type="function">
    <text evidence="4">A translational regulator that binds mRNA to regulate translation initiation and/or mRNA stability. Usually binds in the 5'-UTR at or near the Shine-Dalgarno sequence preventing ribosome-binding, thus repressing translation. Its main target seems to be the major flagellin gene, while its function is anatagonized by FliW.</text>
</comment>
<dbReference type="InterPro" id="IPR036107">
    <property type="entry name" value="CsrA_sf"/>
</dbReference>
<protein>
    <recommendedName>
        <fullName evidence="4">Translational regulator CsrA</fullName>
    </recommendedName>
</protein>
<accession>A0ABN8VU25</accession>
<evidence type="ECO:0000313" key="6">
    <source>
        <dbReference type="Proteomes" id="UP001157733"/>
    </source>
</evidence>
<keyword evidence="1 4" id="KW-0963">Cytoplasm</keyword>
<sequence>MLVLTRKVGESIQINDDITVTVIEVKGKTIRLGIEAAPDTKIYREEVFARIKEENQSAASPQFDPAALHQILQDNIKL</sequence>
<dbReference type="RefSeq" id="WP_282010330.1">
    <property type="nucleotide sequence ID" value="NZ_OX336137.1"/>
</dbReference>
<dbReference type="NCBIfam" id="NF002469">
    <property type="entry name" value="PRK01712.1"/>
    <property type="match status" value="1"/>
</dbReference>
<dbReference type="PANTHER" id="PTHR34984">
    <property type="entry name" value="CARBON STORAGE REGULATOR"/>
    <property type="match status" value="1"/>
</dbReference>
<dbReference type="EMBL" id="OX336137">
    <property type="protein sequence ID" value="CAI2717387.1"/>
    <property type="molecule type" value="Genomic_DNA"/>
</dbReference>
<evidence type="ECO:0000256" key="1">
    <source>
        <dbReference type="ARBA" id="ARBA00022490"/>
    </source>
</evidence>
<comment type="similarity">
    <text evidence="4">Belongs to the CsrA/RsmA family.</text>
</comment>
<evidence type="ECO:0000256" key="4">
    <source>
        <dbReference type="HAMAP-Rule" id="MF_00167"/>
    </source>
</evidence>
<dbReference type="PANTHER" id="PTHR34984:SF1">
    <property type="entry name" value="CARBON STORAGE REGULATOR"/>
    <property type="match status" value="1"/>
</dbReference>
<dbReference type="Gene3D" id="2.60.40.4380">
    <property type="entry name" value="Translational regulator CsrA"/>
    <property type="match status" value="1"/>
</dbReference>
<keyword evidence="2 4" id="KW-0810">Translation regulation</keyword>
<evidence type="ECO:0000256" key="2">
    <source>
        <dbReference type="ARBA" id="ARBA00022845"/>
    </source>
</evidence>
<dbReference type="Pfam" id="PF02599">
    <property type="entry name" value="CsrA"/>
    <property type="match status" value="1"/>
</dbReference>
<keyword evidence="4" id="KW-1005">Bacterial flagellum biogenesis</keyword>
<proteinExistence type="inferred from homology"/>
<dbReference type="Proteomes" id="UP001157733">
    <property type="component" value="Chromosome"/>
</dbReference>
<reference evidence="5 6" key="1">
    <citation type="submission" date="2022-09" db="EMBL/GenBank/DDBJ databases">
        <authorList>
            <person name="Kop L."/>
        </authorList>
    </citation>
    <scope>NUCLEOTIDE SEQUENCE [LARGE SCALE GENOMIC DNA]</scope>
    <source>
        <strain evidence="5 6">347</strain>
    </source>
</reference>
<keyword evidence="6" id="KW-1185">Reference proteome</keyword>
<evidence type="ECO:0000313" key="5">
    <source>
        <dbReference type="EMBL" id="CAI2717387.1"/>
    </source>
</evidence>
<name>A0ABN8VU25_9BACT</name>
<gene>
    <name evidence="4 5" type="primary">csrA</name>
    <name evidence="5" type="ORF">NSPWAT_0528</name>
</gene>